<dbReference type="InterPro" id="IPR032710">
    <property type="entry name" value="NTF2-like_dom_sf"/>
</dbReference>
<dbReference type="RefSeq" id="WP_162276657.1">
    <property type="nucleotide sequence ID" value="NZ_FOAF01000009.1"/>
</dbReference>
<dbReference type="EMBL" id="FOAF01000009">
    <property type="protein sequence ID" value="SEM23202.1"/>
    <property type="molecule type" value="Genomic_DNA"/>
</dbReference>
<dbReference type="SUPFAM" id="SSF54427">
    <property type="entry name" value="NTF2-like"/>
    <property type="match status" value="1"/>
</dbReference>
<evidence type="ECO:0000313" key="1">
    <source>
        <dbReference type="EMBL" id="SEM23202.1"/>
    </source>
</evidence>
<gene>
    <name evidence="1" type="ORF">SAMN05661044_04593</name>
</gene>
<reference evidence="2" key="1">
    <citation type="submission" date="2016-10" db="EMBL/GenBank/DDBJ databases">
        <authorList>
            <person name="Varghese N."/>
            <person name="Submissions S."/>
        </authorList>
    </citation>
    <scope>NUCLEOTIDE SEQUENCE [LARGE SCALE GENOMIC DNA]</scope>
    <source>
        <strain evidence="2">DSM 18733</strain>
    </source>
</reference>
<protein>
    <submittedName>
        <fullName evidence="1">Uncharacterized protein</fullName>
    </submittedName>
</protein>
<dbReference type="AlphaFoldDB" id="A0A1H7WNP6"/>
<evidence type="ECO:0000313" key="2">
    <source>
        <dbReference type="Proteomes" id="UP000199421"/>
    </source>
</evidence>
<dbReference type="STRING" id="407022.SAMN05661044_04593"/>
<proteinExistence type="predicted"/>
<accession>A0A1H7WNP6</accession>
<keyword evidence="2" id="KW-1185">Reference proteome</keyword>
<dbReference type="Proteomes" id="UP000199421">
    <property type="component" value="Unassembled WGS sequence"/>
</dbReference>
<sequence>MNQNHPNLKLIHEFFRIYASNEVEQLGTVLAEDIKWHIGGKQRKNPSMILQAKTFRP</sequence>
<organism evidence="1 2">
    <name type="scientific">Olivibacter domesticus</name>
    <name type="common">Pseudosphingobacterium domesticum</name>
    <dbReference type="NCBI Taxonomy" id="407022"/>
    <lineage>
        <taxon>Bacteria</taxon>
        <taxon>Pseudomonadati</taxon>
        <taxon>Bacteroidota</taxon>
        <taxon>Sphingobacteriia</taxon>
        <taxon>Sphingobacteriales</taxon>
        <taxon>Sphingobacteriaceae</taxon>
        <taxon>Olivibacter</taxon>
    </lineage>
</organism>
<name>A0A1H7WNP6_OLID1</name>